<keyword evidence="5" id="KW-1185">Reference proteome</keyword>
<dbReference type="SUPFAM" id="SSF63520">
    <property type="entry name" value="PTS-regulatory domain, PRD"/>
    <property type="match status" value="1"/>
</dbReference>
<evidence type="ECO:0000259" key="3">
    <source>
        <dbReference type="PROSITE" id="PS51372"/>
    </source>
</evidence>
<dbReference type="SUPFAM" id="SSF55804">
    <property type="entry name" value="Phoshotransferase/anion transport protein"/>
    <property type="match status" value="1"/>
</dbReference>
<dbReference type="PROSITE" id="PS51094">
    <property type="entry name" value="PTS_EIIA_TYPE_2"/>
    <property type="match status" value="1"/>
</dbReference>
<gene>
    <name evidence="4" type="ORF">NMU03_05660</name>
</gene>
<keyword evidence="1" id="KW-0677">Repeat</keyword>
<name>A0ABY5I7C2_9FIRM</name>
<evidence type="ECO:0000313" key="5">
    <source>
        <dbReference type="Proteomes" id="UP001060112"/>
    </source>
</evidence>
<dbReference type="InterPro" id="IPR002178">
    <property type="entry name" value="PTS_EIIA_type-2_dom"/>
</dbReference>
<organism evidence="4 5">
    <name type="scientific">Allocoprobacillus halotolerans</name>
    <dbReference type="NCBI Taxonomy" id="2944914"/>
    <lineage>
        <taxon>Bacteria</taxon>
        <taxon>Bacillati</taxon>
        <taxon>Bacillota</taxon>
        <taxon>Erysipelotrichia</taxon>
        <taxon>Erysipelotrichales</taxon>
        <taxon>Erysipelotrichaceae</taxon>
        <taxon>Allocoprobacillus</taxon>
    </lineage>
</organism>
<dbReference type="PANTHER" id="PTHR30185:SF13">
    <property type="entry name" value="LICABCH OPERON REGULATOR-RELATED"/>
    <property type="match status" value="1"/>
</dbReference>
<dbReference type="Pfam" id="PF00874">
    <property type="entry name" value="PRD"/>
    <property type="match status" value="1"/>
</dbReference>
<dbReference type="PROSITE" id="PS51372">
    <property type="entry name" value="PRD_2"/>
    <property type="match status" value="1"/>
</dbReference>
<dbReference type="Gene3D" id="3.40.930.10">
    <property type="entry name" value="Mannitol-specific EII, Chain A"/>
    <property type="match status" value="1"/>
</dbReference>
<dbReference type="EMBL" id="CP101620">
    <property type="protein sequence ID" value="UTY40274.1"/>
    <property type="molecule type" value="Genomic_DNA"/>
</dbReference>
<evidence type="ECO:0000256" key="1">
    <source>
        <dbReference type="ARBA" id="ARBA00022737"/>
    </source>
</evidence>
<dbReference type="Proteomes" id="UP001060112">
    <property type="component" value="Chromosome"/>
</dbReference>
<feature type="domain" description="PTS EIIA type-2" evidence="2">
    <location>
        <begin position="197"/>
        <end position="336"/>
    </location>
</feature>
<protein>
    <submittedName>
        <fullName evidence="4">PTS sugar transporter subunit IIA</fullName>
    </submittedName>
</protein>
<dbReference type="InterPro" id="IPR050661">
    <property type="entry name" value="BglG_antiterminators"/>
</dbReference>
<reference evidence="4" key="1">
    <citation type="submission" date="2022-07" db="EMBL/GenBank/DDBJ databases">
        <title>Faecal culturing of patients with breast cancer.</title>
        <authorList>
            <person name="Teng N.M.Y."/>
            <person name="Kiu R."/>
            <person name="Evans R."/>
            <person name="Baker D.J."/>
            <person name="Zenner C."/>
            <person name="Robinson S.D."/>
            <person name="Hall L.J."/>
        </authorList>
    </citation>
    <scope>NUCLEOTIDE SEQUENCE</scope>
    <source>
        <strain evidence="4">LH1062</strain>
    </source>
</reference>
<dbReference type="InterPro" id="IPR016152">
    <property type="entry name" value="PTrfase/Anion_transptr"/>
</dbReference>
<evidence type="ECO:0000313" key="4">
    <source>
        <dbReference type="EMBL" id="UTY40274.1"/>
    </source>
</evidence>
<evidence type="ECO:0000259" key="2">
    <source>
        <dbReference type="PROSITE" id="PS51094"/>
    </source>
</evidence>
<accession>A0ABY5I7C2</accession>
<dbReference type="PANTHER" id="PTHR30185">
    <property type="entry name" value="CRYPTIC BETA-GLUCOSIDE BGL OPERON ANTITERMINATOR"/>
    <property type="match status" value="1"/>
</dbReference>
<proteinExistence type="predicted"/>
<feature type="domain" description="PRD" evidence="3">
    <location>
        <begin position="1"/>
        <end position="99"/>
    </location>
</feature>
<dbReference type="InterPro" id="IPR011608">
    <property type="entry name" value="PRD"/>
</dbReference>
<keyword evidence="4" id="KW-0813">Transport</keyword>
<sequence length="346" mass="40065">MNGILDEIKQKTNIDFAGDVELRISLALHIAPLLVRLRNRMQLKNNLVKDIQVNYPLAYDVALIAAAYISQKIHVSLDEDEVGYLAVHFSLALSKKEKKINPKKVLIICSARRGDYLMMQHMFMQEFSEMISKLDIKNAIELPECDLSQYDCIFTTFLNHPFIPKKALRINFFIDEKDKVRIDHALKGNDESSQLLKYFQEDYFMGVIHAKNKKEVIRQMCQYASQLSQFNDDLYESCLRREFLGSTAYGHCIALPHPDSLISQKTFVMTAILDKSIEWSHQKVQLIFLICVEKGNQKDLRVLFEHIAKLMLNDNYIQTIIEQKSYQALTDILGKILKDKLLNVNN</sequence>
<dbReference type="Pfam" id="PF00359">
    <property type="entry name" value="PTS_EIIA_2"/>
    <property type="match status" value="1"/>
</dbReference>
<keyword evidence="4" id="KW-0762">Sugar transport</keyword>
<dbReference type="InterPro" id="IPR036634">
    <property type="entry name" value="PRD_sf"/>
</dbReference>
<dbReference type="RefSeq" id="WP_290141697.1">
    <property type="nucleotide sequence ID" value="NZ_CP101620.1"/>
</dbReference>
<dbReference type="Gene3D" id="1.10.1790.10">
    <property type="entry name" value="PRD domain"/>
    <property type="match status" value="1"/>
</dbReference>